<accession>A0A0D0FED9</accession>
<dbReference type="EMBL" id="CP031198">
    <property type="protein sequence ID" value="QCZ52583.1"/>
    <property type="molecule type" value="Genomic_DNA"/>
</dbReference>
<organism evidence="7 9">
    <name type="scientific">Levilactobacillus brevis</name>
    <name type="common">Lactobacillus brevis</name>
    <dbReference type="NCBI Taxonomy" id="1580"/>
    <lineage>
        <taxon>Bacteria</taxon>
        <taxon>Bacillati</taxon>
        <taxon>Bacillota</taxon>
        <taxon>Bacilli</taxon>
        <taxon>Lactobacillales</taxon>
        <taxon>Lactobacillaceae</taxon>
        <taxon>Levilactobacillus</taxon>
    </lineage>
</organism>
<evidence type="ECO:0000256" key="1">
    <source>
        <dbReference type="ARBA" id="ARBA00022723"/>
    </source>
</evidence>
<dbReference type="PANTHER" id="PTHR21240">
    <property type="entry name" value="2-AMINO-3-CARBOXYLMUCONATE-6-SEMIALDEHYDE DECARBOXYLASE"/>
    <property type="match status" value="1"/>
</dbReference>
<evidence type="ECO:0000313" key="9">
    <source>
        <dbReference type="Proteomes" id="UP000217918"/>
    </source>
</evidence>
<evidence type="ECO:0000313" key="7">
    <source>
        <dbReference type="EMBL" id="PBQ23072.1"/>
    </source>
</evidence>
<keyword evidence="2" id="KW-0862">Zinc</keyword>
<keyword evidence="3" id="KW-0456">Lyase</keyword>
<keyword evidence="1" id="KW-0479">Metal-binding</keyword>
<dbReference type="InterPro" id="IPR032466">
    <property type="entry name" value="Metal_Hydrolase"/>
</dbReference>
<dbReference type="Gene3D" id="3.20.20.140">
    <property type="entry name" value="Metal-dependent hydrolases"/>
    <property type="match status" value="1"/>
</dbReference>
<name>A0A0D0FED9_LEVBR</name>
<dbReference type="InterPro" id="IPR032465">
    <property type="entry name" value="ACMSD"/>
</dbReference>
<evidence type="ECO:0000256" key="4">
    <source>
        <dbReference type="ARBA" id="ARBA00036832"/>
    </source>
</evidence>
<dbReference type="GO" id="GO:0005829">
    <property type="term" value="C:cytosol"/>
    <property type="evidence" value="ECO:0007669"/>
    <property type="project" value="TreeGrafter"/>
</dbReference>
<comment type="catalytic activity">
    <reaction evidence="4">
        <text>6-methylsalicylate + H(+) = 3-methylphenol + CO2</text>
        <dbReference type="Rhea" id="RHEA:23112"/>
        <dbReference type="ChEBI" id="CHEBI:15378"/>
        <dbReference type="ChEBI" id="CHEBI:16526"/>
        <dbReference type="ChEBI" id="CHEBI:17231"/>
        <dbReference type="ChEBI" id="CHEBI:36658"/>
        <dbReference type="EC" id="4.1.1.52"/>
    </reaction>
    <physiologicalReaction direction="left-to-right" evidence="4">
        <dbReference type="Rhea" id="RHEA:23113"/>
    </physiologicalReaction>
</comment>
<evidence type="ECO:0000259" key="6">
    <source>
        <dbReference type="Pfam" id="PF04909"/>
    </source>
</evidence>
<dbReference type="GO" id="GO:0047596">
    <property type="term" value="F:6-methylsalicylate decarboxylase activity"/>
    <property type="evidence" value="ECO:0007669"/>
    <property type="project" value="UniProtKB-EC"/>
</dbReference>
<dbReference type="GO" id="GO:0019748">
    <property type="term" value="P:secondary metabolic process"/>
    <property type="evidence" value="ECO:0007669"/>
    <property type="project" value="TreeGrafter"/>
</dbReference>
<dbReference type="SUPFAM" id="SSF51556">
    <property type="entry name" value="Metallo-dependent hydrolases"/>
    <property type="match status" value="1"/>
</dbReference>
<evidence type="ECO:0000313" key="10">
    <source>
        <dbReference type="Proteomes" id="UP000307074"/>
    </source>
</evidence>
<evidence type="ECO:0000313" key="8">
    <source>
        <dbReference type="EMBL" id="QCZ52583.1"/>
    </source>
</evidence>
<reference evidence="8 10" key="2">
    <citation type="submission" date="2018-07" db="EMBL/GenBank/DDBJ databases">
        <authorList>
            <person name="Feyereisen M."/>
        </authorList>
    </citation>
    <scope>NUCLEOTIDE SEQUENCE [LARGE SCALE GENOMIC DNA]</scope>
    <source>
        <strain evidence="8 10">UCCLBBS449</strain>
    </source>
</reference>
<sequence length="314" mass="34768">MLYNKIDVHAHYLSPGYKKFLKDQFNDMGDGVKTPEYSIDTTLGIMDQAKIDYSILSISSPHINTGEASSTFDLATEVNEYATTQHNKYPDKIGFFASIPLPYVDESLSTIKQIATDGQAAGFTLPTNSRGVYLGDPQLDPIMQALDDQHAIVALHPNAPGIIDSHVNQDVPQPILEFFFDTTRTVVNMLTHGIFTRYPNIKFIIPHAGAVLPLVANRIPFARGLNPKLTPEQLDIQSVMSSQYFDVAGMVLSQQLPALLELIDPDKLLYASDTPYTPTPAVIGLANKLETTDLLSPSLKTKMFRQNAQRLFKL</sequence>
<dbReference type="InterPro" id="IPR006680">
    <property type="entry name" value="Amidohydro-rel"/>
</dbReference>
<dbReference type="EC" id="4.1.1.52" evidence="5"/>
<dbReference type="Pfam" id="PF04909">
    <property type="entry name" value="Amidohydro_2"/>
    <property type="match status" value="1"/>
</dbReference>
<reference evidence="7 9" key="1">
    <citation type="submission" date="2017-09" db="EMBL/GenBank/DDBJ databases">
        <title>Genome sequence of Lactobacillus brevis D7.</title>
        <authorList>
            <person name="Kwon M.-S."/>
            <person name="Lim S.K."/>
            <person name="Choi H.-J."/>
        </authorList>
    </citation>
    <scope>NUCLEOTIDE SEQUENCE [LARGE SCALE GENOMIC DNA]</scope>
    <source>
        <strain evidence="7 9">D7</strain>
    </source>
</reference>
<dbReference type="AlphaFoldDB" id="A0A0D0FED9"/>
<evidence type="ECO:0000256" key="5">
    <source>
        <dbReference type="ARBA" id="ARBA00038889"/>
    </source>
</evidence>
<dbReference type="EMBL" id="NVYO01000001">
    <property type="protein sequence ID" value="PBQ23072.1"/>
    <property type="molecule type" value="Genomic_DNA"/>
</dbReference>
<dbReference type="RefSeq" id="WP_015473367.1">
    <property type="nucleotide sequence ID" value="NZ_BJLW01000040.1"/>
</dbReference>
<keyword evidence="7" id="KW-0378">Hydrolase</keyword>
<dbReference type="GO" id="GO:0046872">
    <property type="term" value="F:metal ion binding"/>
    <property type="evidence" value="ECO:0007669"/>
    <property type="project" value="UniProtKB-KW"/>
</dbReference>
<protein>
    <recommendedName>
        <fullName evidence="5">6-methylsalicylate decarboxylase</fullName>
        <ecNumber evidence="5">4.1.1.52</ecNumber>
    </recommendedName>
</protein>
<proteinExistence type="predicted"/>
<dbReference type="GO" id="GO:0016787">
    <property type="term" value="F:hydrolase activity"/>
    <property type="evidence" value="ECO:0007669"/>
    <property type="project" value="UniProtKB-KW"/>
</dbReference>
<evidence type="ECO:0000256" key="2">
    <source>
        <dbReference type="ARBA" id="ARBA00022833"/>
    </source>
</evidence>
<dbReference type="PANTHER" id="PTHR21240:SF29">
    <property type="entry name" value="AMIDOHYDROLASE-RELATED DOMAIN-CONTAINING PROTEIN"/>
    <property type="match status" value="1"/>
</dbReference>
<evidence type="ECO:0000256" key="3">
    <source>
        <dbReference type="ARBA" id="ARBA00023239"/>
    </source>
</evidence>
<dbReference type="GeneID" id="56992368"/>
<dbReference type="Proteomes" id="UP000307074">
    <property type="component" value="Chromosome"/>
</dbReference>
<feature type="domain" description="Amidohydrolase-related" evidence="6">
    <location>
        <begin position="6"/>
        <end position="314"/>
    </location>
</feature>
<gene>
    <name evidence="7" type="ORF">CNR29_03205</name>
    <name evidence="8" type="ORF">UCCLBBS449_0610</name>
</gene>
<dbReference type="Proteomes" id="UP000217918">
    <property type="component" value="Unassembled WGS sequence"/>
</dbReference>